<evidence type="ECO:0000313" key="2">
    <source>
        <dbReference type="EMBL" id="CAL1292900.1"/>
    </source>
</evidence>
<accession>A0AAV2B9J1</accession>
<dbReference type="AlphaFoldDB" id="A0AAV2B9J1"/>
<feature type="compositionally biased region" description="Polar residues" evidence="1">
    <location>
        <begin position="43"/>
        <end position="55"/>
    </location>
</feature>
<comment type="caution">
    <text evidence="2">The sequence shown here is derived from an EMBL/GenBank/DDBJ whole genome shotgun (WGS) entry which is preliminary data.</text>
</comment>
<dbReference type="EMBL" id="CAXIEN010000316">
    <property type="protein sequence ID" value="CAL1292900.1"/>
    <property type="molecule type" value="Genomic_DNA"/>
</dbReference>
<keyword evidence="3" id="KW-1185">Reference proteome</keyword>
<organism evidence="2 3">
    <name type="scientific">Larinioides sclopetarius</name>
    <dbReference type="NCBI Taxonomy" id="280406"/>
    <lineage>
        <taxon>Eukaryota</taxon>
        <taxon>Metazoa</taxon>
        <taxon>Ecdysozoa</taxon>
        <taxon>Arthropoda</taxon>
        <taxon>Chelicerata</taxon>
        <taxon>Arachnida</taxon>
        <taxon>Araneae</taxon>
        <taxon>Araneomorphae</taxon>
        <taxon>Entelegynae</taxon>
        <taxon>Araneoidea</taxon>
        <taxon>Araneidae</taxon>
        <taxon>Larinioides</taxon>
    </lineage>
</organism>
<feature type="region of interest" description="Disordered" evidence="1">
    <location>
        <begin position="25"/>
        <end position="55"/>
    </location>
</feature>
<evidence type="ECO:0000313" key="3">
    <source>
        <dbReference type="Proteomes" id="UP001497382"/>
    </source>
</evidence>
<dbReference type="Proteomes" id="UP001497382">
    <property type="component" value="Unassembled WGS sequence"/>
</dbReference>
<proteinExistence type="predicted"/>
<reference evidence="2 3" key="1">
    <citation type="submission" date="2024-04" db="EMBL/GenBank/DDBJ databases">
        <authorList>
            <person name="Rising A."/>
            <person name="Reimegard J."/>
            <person name="Sonavane S."/>
            <person name="Akerstrom W."/>
            <person name="Nylinder S."/>
            <person name="Hedman E."/>
            <person name="Kallberg Y."/>
        </authorList>
    </citation>
    <scope>NUCLEOTIDE SEQUENCE [LARGE SCALE GENOMIC DNA]</scope>
</reference>
<gene>
    <name evidence="2" type="ORF">LARSCL_LOCUS17910</name>
</gene>
<sequence>MGLPFMEEDLSYEVPNGSTMEALTFQRSSSPAAHDSITGEWKATSSISPSHLTDL</sequence>
<name>A0AAV2B9J1_9ARAC</name>
<protein>
    <submittedName>
        <fullName evidence="2">Uncharacterized protein</fullName>
    </submittedName>
</protein>
<evidence type="ECO:0000256" key="1">
    <source>
        <dbReference type="SAM" id="MobiDB-lite"/>
    </source>
</evidence>